<accession>A0A6A6J8T5</accession>
<dbReference type="AlphaFoldDB" id="A0A6A6J8T5"/>
<keyword evidence="2" id="KW-1185">Reference proteome</keyword>
<protein>
    <submittedName>
        <fullName evidence="1">Uncharacterized protein</fullName>
    </submittedName>
</protein>
<dbReference type="Proteomes" id="UP000800097">
    <property type="component" value="Unassembled WGS sequence"/>
</dbReference>
<dbReference type="GeneID" id="54546776"/>
<organism evidence="1 2">
    <name type="scientific">Westerdykella ornata</name>
    <dbReference type="NCBI Taxonomy" id="318751"/>
    <lineage>
        <taxon>Eukaryota</taxon>
        <taxon>Fungi</taxon>
        <taxon>Dikarya</taxon>
        <taxon>Ascomycota</taxon>
        <taxon>Pezizomycotina</taxon>
        <taxon>Dothideomycetes</taxon>
        <taxon>Pleosporomycetidae</taxon>
        <taxon>Pleosporales</taxon>
        <taxon>Sporormiaceae</taxon>
        <taxon>Westerdykella</taxon>
    </lineage>
</organism>
<dbReference type="EMBL" id="ML986514">
    <property type="protein sequence ID" value="KAF2272980.1"/>
    <property type="molecule type" value="Genomic_DNA"/>
</dbReference>
<gene>
    <name evidence="1" type="ORF">EI97DRAFT_191697</name>
</gene>
<proteinExistence type="predicted"/>
<name>A0A6A6J8T5_WESOR</name>
<sequence>MTCLTMFENIECNPRVDVVARIWTGEIRRQVRGDSGSIFVGTSDAQCTTACIQMKRPPTWSSISIRSHDRTATGIVRIGGYIESNERSKSLHTRIHSTPLRWKPAVSRYRPTRLMSVLRVTVTECTCIAPPCHFIIQFNSLINPFTVYARGEAEGDICGFLNACRRRRTRAFTSGKGQLNI</sequence>
<evidence type="ECO:0000313" key="2">
    <source>
        <dbReference type="Proteomes" id="UP000800097"/>
    </source>
</evidence>
<evidence type="ECO:0000313" key="1">
    <source>
        <dbReference type="EMBL" id="KAF2272980.1"/>
    </source>
</evidence>
<dbReference type="RefSeq" id="XP_033650519.1">
    <property type="nucleotide sequence ID" value="XM_033793601.1"/>
</dbReference>
<reference evidence="1" key="1">
    <citation type="journal article" date="2020" name="Stud. Mycol.">
        <title>101 Dothideomycetes genomes: a test case for predicting lifestyles and emergence of pathogens.</title>
        <authorList>
            <person name="Haridas S."/>
            <person name="Albert R."/>
            <person name="Binder M."/>
            <person name="Bloem J."/>
            <person name="Labutti K."/>
            <person name="Salamov A."/>
            <person name="Andreopoulos B."/>
            <person name="Baker S."/>
            <person name="Barry K."/>
            <person name="Bills G."/>
            <person name="Bluhm B."/>
            <person name="Cannon C."/>
            <person name="Castanera R."/>
            <person name="Culley D."/>
            <person name="Daum C."/>
            <person name="Ezra D."/>
            <person name="Gonzalez J."/>
            <person name="Henrissat B."/>
            <person name="Kuo A."/>
            <person name="Liang C."/>
            <person name="Lipzen A."/>
            <person name="Lutzoni F."/>
            <person name="Magnuson J."/>
            <person name="Mondo S."/>
            <person name="Nolan M."/>
            <person name="Ohm R."/>
            <person name="Pangilinan J."/>
            <person name="Park H.-J."/>
            <person name="Ramirez L."/>
            <person name="Alfaro M."/>
            <person name="Sun H."/>
            <person name="Tritt A."/>
            <person name="Yoshinaga Y."/>
            <person name="Zwiers L.-H."/>
            <person name="Turgeon B."/>
            <person name="Goodwin S."/>
            <person name="Spatafora J."/>
            <person name="Crous P."/>
            <person name="Grigoriev I."/>
        </authorList>
    </citation>
    <scope>NUCLEOTIDE SEQUENCE</scope>
    <source>
        <strain evidence="1">CBS 379.55</strain>
    </source>
</reference>